<reference evidence="5 6" key="1">
    <citation type="submission" date="2017-05" db="EMBL/GenBank/DDBJ databases">
        <authorList>
            <person name="Varghese N."/>
            <person name="Submissions S."/>
        </authorList>
    </citation>
    <scope>NUCLEOTIDE SEQUENCE [LARGE SCALE GENOMIC DNA]</scope>
    <source>
        <strain evidence="5 6">DSM 19036</strain>
    </source>
</reference>
<feature type="chain" id="PRO_5021777047" evidence="3">
    <location>
        <begin position="26"/>
        <end position="319"/>
    </location>
</feature>
<dbReference type="PANTHER" id="PTHR43798:SF31">
    <property type="entry name" value="AB HYDROLASE SUPERFAMILY PROTEIN YCLE"/>
    <property type="match status" value="1"/>
</dbReference>
<dbReference type="Pfam" id="PF00561">
    <property type="entry name" value="Abhydrolase_1"/>
    <property type="match status" value="1"/>
</dbReference>
<keyword evidence="6" id="KW-1185">Reference proteome</keyword>
<dbReference type="InterPro" id="IPR050266">
    <property type="entry name" value="AB_hydrolase_sf"/>
</dbReference>
<dbReference type="InterPro" id="IPR029058">
    <property type="entry name" value="AB_hydrolase_fold"/>
</dbReference>
<comment type="similarity">
    <text evidence="1">Belongs to the peptidase S33 family.</text>
</comment>
<dbReference type="InterPro" id="IPR002410">
    <property type="entry name" value="Peptidase_S33"/>
</dbReference>
<protein>
    <submittedName>
        <fullName evidence="5">Pimeloyl-ACP methyl ester carboxylesterase</fullName>
    </submittedName>
</protein>
<dbReference type="PRINTS" id="PR00793">
    <property type="entry name" value="PROAMNOPTASE"/>
</dbReference>
<dbReference type="EMBL" id="FXTN01000017">
    <property type="protein sequence ID" value="SMO98644.1"/>
    <property type="molecule type" value="Genomic_DNA"/>
</dbReference>
<feature type="signal peptide" evidence="3">
    <location>
        <begin position="1"/>
        <end position="25"/>
    </location>
</feature>
<evidence type="ECO:0000256" key="1">
    <source>
        <dbReference type="ARBA" id="ARBA00010088"/>
    </source>
</evidence>
<evidence type="ECO:0000313" key="6">
    <source>
        <dbReference type="Proteomes" id="UP000320300"/>
    </source>
</evidence>
<evidence type="ECO:0000256" key="2">
    <source>
        <dbReference type="ARBA" id="ARBA00022801"/>
    </source>
</evidence>
<dbReference type="SUPFAM" id="SSF53474">
    <property type="entry name" value="alpha/beta-Hydrolases"/>
    <property type="match status" value="1"/>
</dbReference>
<dbReference type="GO" id="GO:0016020">
    <property type="term" value="C:membrane"/>
    <property type="evidence" value="ECO:0007669"/>
    <property type="project" value="TreeGrafter"/>
</dbReference>
<keyword evidence="3" id="KW-0732">Signal</keyword>
<dbReference type="Proteomes" id="UP000320300">
    <property type="component" value="Unassembled WGS sequence"/>
</dbReference>
<proteinExistence type="inferred from homology"/>
<dbReference type="AlphaFoldDB" id="A0A521FRF6"/>
<evidence type="ECO:0000256" key="3">
    <source>
        <dbReference type="SAM" id="SignalP"/>
    </source>
</evidence>
<evidence type="ECO:0000259" key="4">
    <source>
        <dbReference type="Pfam" id="PF00561"/>
    </source>
</evidence>
<organism evidence="5 6">
    <name type="scientific">Pedobacter westerhofensis</name>
    <dbReference type="NCBI Taxonomy" id="425512"/>
    <lineage>
        <taxon>Bacteria</taxon>
        <taxon>Pseudomonadati</taxon>
        <taxon>Bacteroidota</taxon>
        <taxon>Sphingobacteriia</taxon>
        <taxon>Sphingobacteriales</taxon>
        <taxon>Sphingobacteriaceae</taxon>
        <taxon>Pedobacter</taxon>
    </lineage>
</organism>
<keyword evidence="2" id="KW-0378">Hydrolase</keyword>
<accession>A0A521FRF6</accession>
<dbReference type="Gene3D" id="3.40.50.1820">
    <property type="entry name" value="alpha/beta hydrolase"/>
    <property type="match status" value="1"/>
</dbReference>
<dbReference type="GO" id="GO:0008233">
    <property type="term" value="F:peptidase activity"/>
    <property type="evidence" value="ECO:0007669"/>
    <property type="project" value="InterPro"/>
</dbReference>
<dbReference type="InterPro" id="IPR000073">
    <property type="entry name" value="AB_hydrolase_1"/>
</dbReference>
<gene>
    <name evidence="5" type="ORF">SAMN06265348_11745</name>
</gene>
<evidence type="ECO:0000313" key="5">
    <source>
        <dbReference type="EMBL" id="SMO98644.1"/>
    </source>
</evidence>
<dbReference type="OrthoDB" id="9796770at2"/>
<feature type="domain" description="AB hydrolase-1" evidence="4">
    <location>
        <begin position="52"/>
        <end position="172"/>
    </location>
</feature>
<dbReference type="RefSeq" id="WP_142531079.1">
    <property type="nucleotide sequence ID" value="NZ_CBCSJO010000016.1"/>
</dbReference>
<sequence>MLINLKQILCCVFFISINYYCSAQAPIDTTETVLAGGIRQVVKIEGRDRSKPLFLFITGGPGSEGIYDENKAYLDELKKYFTVVAWDQRNCGQTLKLNPSPVKLTVKLYENDTHELVTELLRQFHQKKLFLMGWSWGTVLGFYMADKHPEQLYAYMAVSPAVNQWESERISLAEMKQKAVQQKNATAIAELNKIKIPFENGEQNYYDRKWLSLLNGETIGDTTSFKKYFTENTEMMELFKEANVNFSATLLKVKCPIYFFVGRSDHQTNFAISEAYYRKLIAPKKDIFWFEKSGHLIPVTEPALMQQIVIDKILPGINL</sequence>
<name>A0A521FRF6_9SPHI</name>
<dbReference type="GO" id="GO:0006508">
    <property type="term" value="P:proteolysis"/>
    <property type="evidence" value="ECO:0007669"/>
    <property type="project" value="InterPro"/>
</dbReference>
<dbReference type="PANTHER" id="PTHR43798">
    <property type="entry name" value="MONOACYLGLYCEROL LIPASE"/>
    <property type="match status" value="1"/>
</dbReference>